<evidence type="ECO:0000313" key="1">
    <source>
        <dbReference type="EMBL" id="GAI86423.1"/>
    </source>
</evidence>
<gene>
    <name evidence="1" type="ORF">S12H4_19879</name>
</gene>
<dbReference type="EMBL" id="BARW01009997">
    <property type="protein sequence ID" value="GAI86423.1"/>
    <property type="molecule type" value="Genomic_DNA"/>
</dbReference>
<proteinExistence type="predicted"/>
<reference evidence="1" key="1">
    <citation type="journal article" date="2014" name="Front. Microbiol.">
        <title>High frequency of phylogenetically diverse reductive dehalogenase-homologous genes in deep subseafloor sedimentary metagenomes.</title>
        <authorList>
            <person name="Kawai M."/>
            <person name="Futagami T."/>
            <person name="Toyoda A."/>
            <person name="Takaki Y."/>
            <person name="Nishi S."/>
            <person name="Hori S."/>
            <person name="Arai W."/>
            <person name="Tsubouchi T."/>
            <person name="Morono Y."/>
            <person name="Uchiyama I."/>
            <person name="Ito T."/>
            <person name="Fujiyama A."/>
            <person name="Inagaki F."/>
            <person name="Takami H."/>
        </authorList>
    </citation>
    <scope>NUCLEOTIDE SEQUENCE</scope>
    <source>
        <strain evidence="1">Expedition CK06-06</strain>
    </source>
</reference>
<accession>X1S0K0</accession>
<organism evidence="1">
    <name type="scientific">marine sediment metagenome</name>
    <dbReference type="NCBI Taxonomy" id="412755"/>
    <lineage>
        <taxon>unclassified sequences</taxon>
        <taxon>metagenomes</taxon>
        <taxon>ecological metagenomes</taxon>
    </lineage>
</organism>
<protein>
    <submittedName>
        <fullName evidence="1">Uncharacterized protein</fullName>
    </submittedName>
</protein>
<comment type="caution">
    <text evidence="1">The sequence shown here is derived from an EMBL/GenBank/DDBJ whole genome shotgun (WGS) entry which is preliminary data.</text>
</comment>
<name>X1S0K0_9ZZZZ</name>
<sequence length="62" mass="6769">MNKKTLNILILALVLVFSANIALSIIQPEVINYNHKADKVDGLHSSATYLSTIIIDDTSISN</sequence>
<dbReference type="AlphaFoldDB" id="X1S0K0"/>
<feature type="non-terminal residue" evidence="1">
    <location>
        <position position="62"/>
    </location>
</feature>